<accession>A0A1X3D1N6</accession>
<evidence type="ECO:0000256" key="3">
    <source>
        <dbReference type="ARBA" id="ARBA00022558"/>
    </source>
</evidence>
<keyword evidence="3" id="KW-1029">Fimbrium biogenesis</keyword>
<proteinExistence type="inferred from homology"/>
<dbReference type="GeneID" id="94581596"/>
<evidence type="ECO:0000313" key="11">
    <source>
        <dbReference type="Proteomes" id="UP000193118"/>
    </source>
</evidence>
<comment type="subcellular location">
    <subcellularLocation>
        <location evidence="1">Fimbrium</location>
    </subcellularLocation>
</comment>
<feature type="region of interest" description="Disordered" evidence="7">
    <location>
        <begin position="575"/>
        <end position="596"/>
    </location>
</feature>
<dbReference type="InterPro" id="IPR011047">
    <property type="entry name" value="Quinoprotein_ADH-like_sf"/>
</dbReference>
<evidence type="ECO:0000256" key="5">
    <source>
        <dbReference type="ARBA" id="ARBA00022837"/>
    </source>
</evidence>
<keyword evidence="8" id="KW-0732">Signal</keyword>
<evidence type="ECO:0000313" key="10">
    <source>
        <dbReference type="EMBL" id="OSI13830.1"/>
    </source>
</evidence>
<name>A0A1X3D1N6_9NEIS</name>
<dbReference type="GO" id="GO:0046872">
    <property type="term" value="F:metal ion binding"/>
    <property type="evidence" value="ECO:0007669"/>
    <property type="project" value="UniProtKB-KW"/>
</dbReference>
<dbReference type="InterPro" id="IPR008707">
    <property type="entry name" value="B-propeller_PilY1"/>
</dbReference>
<dbReference type="GO" id="GO:0009289">
    <property type="term" value="C:pilus"/>
    <property type="evidence" value="ECO:0007669"/>
    <property type="project" value="UniProtKB-SubCell"/>
</dbReference>
<dbReference type="OrthoDB" id="7156875at2"/>
<feature type="signal peptide" evidence="8">
    <location>
        <begin position="1"/>
        <end position="30"/>
    </location>
</feature>
<feature type="compositionally biased region" description="Polar residues" evidence="7">
    <location>
        <begin position="583"/>
        <end position="595"/>
    </location>
</feature>
<organism evidence="10 11">
    <name type="scientific">Neisseria dentiae</name>
    <dbReference type="NCBI Taxonomy" id="194197"/>
    <lineage>
        <taxon>Bacteria</taxon>
        <taxon>Pseudomonadati</taxon>
        <taxon>Pseudomonadota</taxon>
        <taxon>Betaproteobacteria</taxon>
        <taxon>Neisseriales</taxon>
        <taxon>Neisseriaceae</taxon>
        <taxon>Neisseria</taxon>
    </lineage>
</organism>
<evidence type="ECO:0000259" key="9">
    <source>
        <dbReference type="Pfam" id="PF05567"/>
    </source>
</evidence>
<evidence type="ECO:0000256" key="4">
    <source>
        <dbReference type="ARBA" id="ARBA00022723"/>
    </source>
</evidence>
<dbReference type="SUPFAM" id="SSF50998">
    <property type="entry name" value="Quinoprotein alcohol dehydrogenase-like"/>
    <property type="match status" value="1"/>
</dbReference>
<feature type="chain" id="PRO_5012846610" description="PilY1 beta-propeller domain-containing protein" evidence="8">
    <location>
        <begin position="31"/>
        <end position="1272"/>
    </location>
</feature>
<evidence type="ECO:0000256" key="1">
    <source>
        <dbReference type="ARBA" id="ARBA00004561"/>
    </source>
</evidence>
<evidence type="ECO:0000256" key="8">
    <source>
        <dbReference type="SAM" id="SignalP"/>
    </source>
</evidence>
<comment type="similarity">
    <text evidence="2">Belongs to the PilY1 family.</text>
</comment>
<dbReference type="AlphaFoldDB" id="A0A1X3D1N6"/>
<sequence>MKTPTPFSRPKILARLTAAIFSLYAVNASATSFEQSPMLGIGSSYPPNVLLGLSVEFPTAGAAYQKVGVGGTINNHMVLTDKDFQENTYLGYFDPDKCYSYNAGGGYFTPTRLAPANRYCTGEFSGNALNWMTMTTIDIFRQAMTGGNRALGLANTPQTYQSGDVEGKTVLRRAFVNREQNGKDEYNLWLRAVESSLASKIFPSSVLPASGNLLLRNEGFQVAFNPSTGSQRVYNVQVEVCNPDMPEKNCRAYSATNLKPEGLMQEYRQKMRFSVFGYLNNSNSQAGNQINGGVMRARMKSLAGETTADGIVLGNEINTQTGQFETNPDQQDASASGVSNSGVINYLNKFGDSGQYRGSDPAAELYYAGLRYFRNKGSLSEYTKAIKTGNTAANNTAKDNFPVIENWNDPLLRQGETEASKEAVCRPNFLLYIGDTFTHHDNDLPNAYKPNASGLPTPAIPNDDVETEKYLQKAANAESAFILTGSDGRKQFGAWGGYSYGSIVGLAYWARTNDIRTTMPGNQTIRTIMVDVLERNNYRSEGTSWNDNVFYWAAKYGGFNDQENEDKGLLPVLKPNSDPKSRAQWTSDPVGSTSLPAFKDGVPNTYGAAADPESLTNVLRKSFKNIGAKSDTPTQTALGLDLNAAGVMDVSANTLIMQSSYKQNEFGWQGDVIAYRSSDVFGNLSNNPPTPAWKLSDRLTNYRYNWNNRNVWARTTGGVYQFSRANATTFAPALALGNQGRPIDDPANLIEYVLGSDQYEEGAGASFRKRPDNGLLGTVVNSAIAVVKAPQSESLKECKYTNFNTVQNRKTLYAFAANDGMLHIADHDGNEQFAYLPADTLPKLKQFAETGQPHFFINDGSPVAAEVCFASGSLKEAKSVIVGTTGRGGNSVYAVDATNMGASTTPGQANVMWEFNASDDSGLGLTVHKPVITNVKIGEQSVPVAVVSSGYNAAGGEGYIYILRLDKSSNNWSLGTNYWKVKLGTTGVGMPKVVDTDNDGNLDRIYVGDESGVMWRIDYANGAWQAAKKLFSGTQPITGAPDVFKNADNYTVVFSTGKYFDASDASAIQQNYAYGLFDKDGSTISDSQLLAQSATLANPVASLSSAGNSKVYYSTTQNTLTAGTHKGWKLQMPEGFISISDALIRRNRTAQFSAFKVGSGGTIDANATGNVCVADSGESATIEVDVRTGAMYKDAVFDTNNDKKFVLKDGDMLAGMVVEKGRIALFPAVATVNINGKQYDVVLKMGDDGKFSVEFLNRFAKGVRRISWREIF</sequence>
<feature type="domain" description="PilY1 beta-propeller" evidence="9">
    <location>
        <begin position="776"/>
        <end position="1082"/>
    </location>
</feature>
<evidence type="ECO:0000256" key="7">
    <source>
        <dbReference type="SAM" id="MobiDB-lite"/>
    </source>
</evidence>
<dbReference type="EMBL" id="MTBO01000054">
    <property type="protein sequence ID" value="OSI13830.1"/>
    <property type="molecule type" value="Genomic_DNA"/>
</dbReference>
<keyword evidence="6" id="KW-0281">Fimbrium</keyword>
<reference evidence="11" key="1">
    <citation type="submission" date="2017-01" db="EMBL/GenBank/DDBJ databases">
        <authorList>
            <person name="Wolfgang W.J."/>
            <person name="Cole J."/>
            <person name="Wroblewski D."/>
            <person name="Mcginnis J."/>
            <person name="Musser K.A."/>
        </authorList>
    </citation>
    <scope>NUCLEOTIDE SEQUENCE [LARGE SCALE GENOMIC DNA]</scope>
    <source>
        <strain evidence="11">DSM 19151</strain>
    </source>
</reference>
<dbReference type="Proteomes" id="UP000193118">
    <property type="component" value="Unassembled WGS sequence"/>
</dbReference>
<keyword evidence="5" id="KW-0106">Calcium</keyword>
<gene>
    <name evidence="10" type="ORF">BWD09_12285</name>
</gene>
<dbReference type="Pfam" id="PF05567">
    <property type="entry name" value="T4P_PilY1"/>
    <property type="match status" value="1"/>
</dbReference>
<dbReference type="STRING" id="194197.BWD09_12285"/>
<dbReference type="RefSeq" id="WP_085367076.1">
    <property type="nucleotide sequence ID" value="NZ_CAUJPZ010000013.1"/>
</dbReference>
<evidence type="ECO:0000256" key="6">
    <source>
        <dbReference type="ARBA" id="ARBA00023263"/>
    </source>
</evidence>
<keyword evidence="11" id="KW-1185">Reference proteome</keyword>
<keyword evidence="4" id="KW-0479">Metal-binding</keyword>
<protein>
    <recommendedName>
        <fullName evidence="9">PilY1 beta-propeller domain-containing protein</fullName>
    </recommendedName>
</protein>
<comment type="caution">
    <text evidence="10">The sequence shown here is derived from an EMBL/GenBank/DDBJ whole genome shotgun (WGS) entry which is preliminary data.</text>
</comment>
<evidence type="ECO:0000256" key="2">
    <source>
        <dbReference type="ARBA" id="ARBA00008387"/>
    </source>
</evidence>